<evidence type="ECO:0000256" key="1">
    <source>
        <dbReference type="SAM" id="MobiDB-lite"/>
    </source>
</evidence>
<organism evidence="2 3">
    <name type="scientific">Brachionus plicatilis</name>
    <name type="common">Marine rotifer</name>
    <name type="synonym">Brachionus muelleri</name>
    <dbReference type="NCBI Taxonomy" id="10195"/>
    <lineage>
        <taxon>Eukaryota</taxon>
        <taxon>Metazoa</taxon>
        <taxon>Spiralia</taxon>
        <taxon>Gnathifera</taxon>
        <taxon>Rotifera</taxon>
        <taxon>Eurotatoria</taxon>
        <taxon>Monogononta</taxon>
        <taxon>Pseudotrocha</taxon>
        <taxon>Ploima</taxon>
        <taxon>Brachionidae</taxon>
        <taxon>Brachionus</taxon>
    </lineage>
</organism>
<proteinExistence type="predicted"/>
<feature type="non-terminal residue" evidence="2">
    <location>
        <position position="1"/>
    </location>
</feature>
<dbReference type="Proteomes" id="UP000276133">
    <property type="component" value="Unassembled WGS sequence"/>
</dbReference>
<feature type="region of interest" description="Disordered" evidence="1">
    <location>
        <begin position="55"/>
        <end position="79"/>
    </location>
</feature>
<protein>
    <submittedName>
        <fullName evidence="2">Uncharacterized protein</fullName>
    </submittedName>
</protein>
<reference evidence="2 3" key="1">
    <citation type="journal article" date="2018" name="Sci. Rep.">
        <title>Genomic signatures of local adaptation to the degree of environmental predictability in rotifers.</title>
        <authorList>
            <person name="Franch-Gras L."/>
            <person name="Hahn C."/>
            <person name="Garcia-Roger E.M."/>
            <person name="Carmona M.J."/>
            <person name="Serra M."/>
            <person name="Gomez A."/>
        </authorList>
    </citation>
    <scope>NUCLEOTIDE SEQUENCE [LARGE SCALE GENOMIC DNA]</scope>
    <source>
        <strain evidence="2">HYR1</strain>
    </source>
</reference>
<dbReference type="AlphaFoldDB" id="A0A3M7QI29"/>
<dbReference type="EMBL" id="REGN01006155">
    <property type="protein sequence ID" value="RNA10608.1"/>
    <property type="molecule type" value="Genomic_DNA"/>
</dbReference>
<sequence length="129" mass="15138">VPSNNRAIMLSTLNFSISDITFVFSLRFVSYHTKYAFMFFFYFALTPLWQYKRKKNSKKGCPKQRQYLPKTKPFANRPNFDTPKNFTTPEFGPHILQKLSSTFSLTHHNFITSADLLNNTYANTNFDKT</sequence>
<accession>A0A3M7QI29</accession>
<comment type="caution">
    <text evidence="2">The sequence shown here is derived from an EMBL/GenBank/DDBJ whole genome shotgun (WGS) entry which is preliminary data.</text>
</comment>
<name>A0A3M7QI29_BRAPC</name>
<gene>
    <name evidence="2" type="ORF">BpHYR1_020462</name>
</gene>
<evidence type="ECO:0000313" key="2">
    <source>
        <dbReference type="EMBL" id="RNA10608.1"/>
    </source>
</evidence>
<evidence type="ECO:0000313" key="3">
    <source>
        <dbReference type="Proteomes" id="UP000276133"/>
    </source>
</evidence>
<keyword evidence="3" id="KW-1185">Reference proteome</keyword>